<proteinExistence type="predicted"/>
<organism evidence="2 3">
    <name type="scientific">Streptomyces albus (strain ATCC 21838 / DSM 41398 / FERM P-419 / JCM 4703 / NBRC 107858)</name>
    <dbReference type="NCBI Taxonomy" id="1081613"/>
    <lineage>
        <taxon>Bacteria</taxon>
        <taxon>Bacillati</taxon>
        <taxon>Actinomycetota</taxon>
        <taxon>Actinomycetes</taxon>
        <taxon>Kitasatosporales</taxon>
        <taxon>Streptomycetaceae</taxon>
        <taxon>Streptomyces</taxon>
    </lineage>
</organism>
<dbReference type="InterPro" id="IPR016181">
    <property type="entry name" value="Acyl_CoA_acyltransferase"/>
</dbReference>
<dbReference type="Proteomes" id="UP000031523">
    <property type="component" value="Chromosome"/>
</dbReference>
<dbReference type="SUPFAM" id="SSF55729">
    <property type="entry name" value="Acyl-CoA N-acyltransferases (Nat)"/>
    <property type="match status" value="1"/>
</dbReference>
<feature type="domain" description="N-acetyltransferase" evidence="1">
    <location>
        <begin position="5"/>
        <end position="189"/>
    </location>
</feature>
<dbReference type="PROSITE" id="PS51186">
    <property type="entry name" value="GNAT"/>
    <property type="match status" value="1"/>
</dbReference>
<dbReference type="GO" id="GO:0016747">
    <property type="term" value="F:acyltransferase activity, transferring groups other than amino-acyl groups"/>
    <property type="evidence" value="ECO:0007669"/>
    <property type="project" value="InterPro"/>
</dbReference>
<dbReference type="KEGG" id="sals:SLNWT_4773"/>
<dbReference type="InterPro" id="IPR000182">
    <property type="entry name" value="GNAT_dom"/>
</dbReference>
<dbReference type="Gene3D" id="3.40.630.30">
    <property type="match status" value="1"/>
</dbReference>
<reference evidence="2 3" key="1">
    <citation type="submission" date="2015-01" db="EMBL/GenBank/DDBJ databases">
        <title>Enhanced salinomycin production by adjusting the supply of polyketide extender units in Streptomyce albus DSM 41398.</title>
        <authorList>
            <person name="Lu C."/>
        </authorList>
    </citation>
    <scope>NUCLEOTIDE SEQUENCE [LARGE SCALE GENOMIC DNA]</scope>
    <source>
        <strain evidence="3">ATCC 21838 / DSM 41398 / FERM P-419 / JCM 4703 / NBRC 107858</strain>
    </source>
</reference>
<protein>
    <submittedName>
        <fullName evidence="2">GCN5-like protein N-acetyltransferase</fullName>
    </submittedName>
</protein>
<gene>
    <name evidence="2" type="ORF">SLNWT_4773</name>
</gene>
<accession>A0A0B5ETW4</accession>
<evidence type="ECO:0000259" key="1">
    <source>
        <dbReference type="PROSITE" id="PS51186"/>
    </source>
</evidence>
<sequence>MTETPAAVPATPACWPDVEELLGRRGAVKGCWCMFFRLTPQERRTQWGEGNRLALRALVDEGREPGLLVYREGLPAGWVSLAPREQFGRLDRSPVSKPVDDRPVWSLVCLYVAREHRGHGVARELVRAAVEFARERGARTVEAYPVDDTLGPVGADDAYHGLVSLLTQEGFEEVARRTPKRPVLRRELD</sequence>
<dbReference type="AlphaFoldDB" id="A0A0B5ETW4"/>
<name>A0A0B5ETW4_STRA4</name>
<evidence type="ECO:0000313" key="3">
    <source>
        <dbReference type="Proteomes" id="UP000031523"/>
    </source>
</evidence>
<keyword evidence="2" id="KW-0808">Transferase</keyword>
<dbReference type="CDD" id="cd04301">
    <property type="entry name" value="NAT_SF"/>
    <property type="match status" value="1"/>
</dbReference>
<dbReference type="Pfam" id="PF00583">
    <property type="entry name" value="Acetyltransf_1"/>
    <property type="match status" value="1"/>
</dbReference>
<keyword evidence="3" id="KW-1185">Reference proteome</keyword>
<dbReference type="EMBL" id="CP010519">
    <property type="protein sequence ID" value="AJE85149.1"/>
    <property type="molecule type" value="Genomic_DNA"/>
</dbReference>
<evidence type="ECO:0000313" key="2">
    <source>
        <dbReference type="EMBL" id="AJE85149.1"/>
    </source>
</evidence>